<evidence type="ECO:0000313" key="10">
    <source>
        <dbReference type="Proteomes" id="UP000028545"/>
    </source>
</evidence>
<keyword evidence="5 6" id="KW-0408">Iron</keyword>
<evidence type="ECO:0000256" key="3">
    <source>
        <dbReference type="ARBA" id="ARBA00022617"/>
    </source>
</evidence>
<keyword evidence="3 6" id="KW-0349">Heme</keyword>
<evidence type="ECO:0000256" key="6">
    <source>
        <dbReference type="PIRSR" id="PIRSR602401-1"/>
    </source>
</evidence>
<dbReference type="PANTHER" id="PTHR24305:SF166">
    <property type="entry name" value="CYTOCHROME P450 12A4, MITOCHONDRIAL-RELATED"/>
    <property type="match status" value="1"/>
</dbReference>
<dbReference type="EMBL" id="JOWA01000086">
    <property type="protein sequence ID" value="KEZ45159.1"/>
    <property type="molecule type" value="Genomic_DNA"/>
</dbReference>
<keyword evidence="10" id="KW-1185">Reference proteome</keyword>
<dbReference type="InterPro" id="IPR001128">
    <property type="entry name" value="Cyt_P450"/>
</dbReference>
<evidence type="ECO:0000256" key="5">
    <source>
        <dbReference type="ARBA" id="ARBA00023004"/>
    </source>
</evidence>
<dbReference type="Gene3D" id="1.10.630.10">
    <property type="entry name" value="Cytochrome P450"/>
    <property type="match status" value="1"/>
</dbReference>
<dbReference type="HOGENOM" id="CLU_001570_25_2_1"/>
<dbReference type="PANTHER" id="PTHR24305">
    <property type="entry name" value="CYTOCHROME P450"/>
    <property type="match status" value="1"/>
</dbReference>
<dbReference type="Proteomes" id="UP000028545">
    <property type="component" value="Unassembled WGS sequence"/>
</dbReference>
<sequence length="683" mass="76512">MGIATLPTVVAVGGAFVAYATYSAIVSLRTNIEAAKRSGLPYIISPLSPIWLPAQITHKLWMPIVRTCFPKSWWENWIIFLTQDWSYIHNHAIFALYGPAFFVVSPYSTMLLTSSAELIRQITHRREHFPKFVETYEILTQFGDNTLTTEGALWRVHRRATAASFNERNAALVFAVAIEQTQGLVEKWMADQAGERESRPVETIDSDTMRLALNIIGYVGFGLRLLWPGQRLPEGVDGERLEKYSGLEPVGRHSMSFVETIAVVLERILLLLVVPEGILRYLPFKQAKEAAEAYQNYVQYMEELLEEKLQDMRKGSSDTEEPGMDIMGQLVRSTYGDDVKKISPINGTNGTMLLNGNKPNDVEKTGKLNKSDILGNAFIMLVAGHETTANALHFTFIELATNPSAQRALQRDVDALLGRDTDPRTWSYEASVGPLLASMVGACMNETLRKWPSVVEVPKKVAGGGDQVVSLDGRSVVLPEGAAISLVAVAAHRNPRYWPTRRSRVTGKETDLDDYVPERWFRKCAGGEEEEKEGKLETSTTPSSATTESYEEGENEEDFGGYKGPDTSGELFRPERGAYIPFSDGARSCLGRRIAQVEIVAALAVIFQKYSLELAVDDFVEKMSDVEEMGREERERVYRLAQERCRKRMSEATSVLTLKMQPGEDVPVRLVRRGEEKFVSWIE</sequence>
<comment type="cofactor">
    <cofactor evidence="1 6">
        <name>heme</name>
        <dbReference type="ChEBI" id="CHEBI:30413"/>
    </cofactor>
</comment>
<dbReference type="GO" id="GO:0005506">
    <property type="term" value="F:iron ion binding"/>
    <property type="evidence" value="ECO:0007669"/>
    <property type="project" value="InterPro"/>
</dbReference>
<dbReference type="KEGG" id="sapo:SAPIO_CDS2607"/>
<dbReference type="VEuPathDB" id="FungiDB:SAPIO_CDS2607"/>
<keyword evidence="7" id="KW-0560">Oxidoreductase</keyword>
<protein>
    <submittedName>
        <fullName evidence="9">Cytochrome P450</fullName>
    </submittedName>
</protein>
<feature type="compositionally biased region" description="Low complexity" evidence="8">
    <location>
        <begin position="537"/>
        <end position="548"/>
    </location>
</feature>
<dbReference type="GO" id="GO:0020037">
    <property type="term" value="F:heme binding"/>
    <property type="evidence" value="ECO:0007669"/>
    <property type="project" value="InterPro"/>
</dbReference>
<evidence type="ECO:0000256" key="8">
    <source>
        <dbReference type="SAM" id="MobiDB-lite"/>
    </source>
</evidence>
<comment type="caution">
    <text evidence="9">The sequence shown here is derived from an EMBL/GenBank/DDBJ whole genome shotgun (WGS) entry which is preliminary data.</text>
</comment>
<evidence type="ECO:0000256" key="4">
    <source>
        <dbReference type="ARBA" id="ARBA00022723"/>
    </source>
</evidence>
<dbReference type="GO" id="GO:0004497">
    <property type="term" value="F:monooxygenase activity"/>
    <property type="evidence" value="ECO:0007669"/>
    <property type="project" value="UniProtKB-KW"/>
</dbReference>
<proteinExistence type="inferred from homology"/>
<dbReference type="SUPFAM" id="SSF48264">
    <property type="entry name" value="Cytochrome P450"/>
    <property type="match status" value="1"/>
</dbReference>
<dbReference type="GeneID" id="27721679"/>
<dbReference type="RefSeq" id="XP_016644958.1">
    <property type="nucleotide sequence ID" value="XM_016785582.1"/>
</dbReference>
<reference evidence="9 10" key="1">
    <citation type="journal article" date="2014" name="Genome Announc.">
        <title>Draft genome sequence of the pathogenic fungus Scedosporium apiospermum.</title>
        <authorList>
            <person name="Vandeputte P."/>
            <person name="Ghamrawi S."/>
            <person name="Rechenmann M."/>
            <person name="Iltis A."/>
            <person name="Giraud S."/>
            <person name="Fleury M."/>
            <person name="Thornton C."/>
            <person name="Delhaes L."/>
            <person name="Meyer W."/>
            <person name="Papon N."/>
            <person name="Bouchara J.P."/>
        </authorList>
    </citation>
    <scope>NUCLEOTIDE SEQUENCE [LARGE SCALE GENOMIC DNA]</scope>
    <source>
        <strain evidence="9 10">IHEM 14462</strain>
    </source>
</reference>
<evidence type="ECO:0000256" key="1">
    <source>
        <dbReference type="ARBA" id="ARBA00001971"/>
    </source>
</evidence>
<feature type="compositionally biased region" description="Acidic residues" evidence="8">
    <location>
        <begin position="549"/>
        <end position="559"/>
    </location>
</feature>
<feature type="binding site" description="axial binding residue" evidence="6">
    <location>
        <position position="589"/>
    </location>
    <ligand>
        <name>heme</name>
        <dbReference type="ChEBI" id="CHEBI:30413"/>
    </ligand>
    <ligandPart>
        <name>Fe</name>
        <dbReference type="ChEBI" id="CHEBI:18248"/>
    </ligandPart>
</feature>
<accession>A0A084GCU7</accession>
<evidence type="ECO:0000256" key="7">
    <source>
        <dbReference type="RuleBase" id="RU000461"/>
    </source>
</evidence>
<name>A0A084GCU7_PSEDA</name>
<dbReference type="InterPro" id="IPR050121">
    <property type="entry name" value="Cytochrome_P450_monoxygenase"/>
</dbReference>
<dbReference type="OrthoDB" id="1470350at2759"/>
<dbReference type="InterPro" id="IPR036396">
    <property type="entry name" value="Cyt_P450_sf"/>
</dbReference>
<comment type="similarity">
    <text evidence="2 7">Belongs to the cytochrome P450 family.</text>
</comment>
<feature type="region of interest" description="Disordered" evidence="8">
    <location>
        <begin position="527"/>
        <end position="563"/>
    </location>
</feature>
<dbReference type="Pfam" id="PF00067">
    <property type="entry name" value="p450"/>
    <property type="match status" value="2"/>
</dbReference>
<dbReference type="AlphaFoldDB" id="A0A084GCU7"/>
<organism evidence="9 10">
    <name type="scientific">Pseudallescheria apiosperma</name>
    <name type="common">Scedosporium apiospermum</name>
    <dbReference type="NCBI Taxonomy" id="563466"/>
    <lineage>
        <taxon>Eukaryota</taxon>
        <taxon>Fungi</taxon>
        <taxon>Dikarya</taxon>
        <taxon>Ascomycota</taxon>
        <taxon>Pezizomycotina</taxon>
        <taxon>Sordariomycetes</taxon>
        <taxon>Hypocreomycetidae</taxon>
        <taxon>Microascales</taxon>
        <taxon>Microascaceae</taxon>
        <taxon>Scedosporium</taxon>
    </lineage>
</organism>
<dbReference type="GO" id="GO:0016705">
    <property type="term" value="F:oxidoreductase activity, acting on paired donors, with incorporation or reduction of molecular oxygen"/>
    <property type="evidence" value="ECO:0007669"/>
    <property type="project" value="InterPro"/>
</dbReference>
<dbReference type="InterPro" id="IPR002401">
    <property type="entry name" value="Cyt_P450_E_grp-I"/>
</dbReference>
<keyword evidence="7" id="KW-0503">Monooxygenase</keyword>
<dbReference type="OMA" id="NPKYWPA"/>
<dbReference type="InterPro" id="IPR017972">
    <property type="entry name" value="Cyt_P450_CS"/>
</dbReference>
<evidence type="ECO:0000256" key="2">
    <source>
        <dbReference type="ARBA" id="ARBA00010617"/>
    </source>
</evidence>
<keyword evidence="4 6" id="KW-0479">Metal-binding</keyword>
<dbReference type="PRINTS" id="PR00385">
    <property type="entry name" value="P450"/>
</dbReference>
<dbReference type="PROSITE" id="PS00086">
    <property type="entry name" value="CYTOCHROME_P450"/>
    <property type="match status" value="1"/>
</dbReference>
<dbReference type="PRINTS" id="PR00463">
    <property type="entry name" value="EP450I"/>
</dbReference>
<evidence type="ECO:0000313" key="9">
    <source>
        <dbReference type="EMBL" id="KEZ45159.1"/>
    </source>
</evidence>
<gene>
    <name evidence="9" type="ORF">SAPIO_CDS2607</name>
</gene>